<dbReference type="InterPro" id="IPR003615">
    <property type="entry name" value="HNH_nuc"/>
</dbReference>
<evidence type="ECO:0000256" key="1">
    <source>
        <dbReference type="SAM" id="SignalP"/>
    </source>
</evidence>
<feature type="signal peptide" evidence="1">
    <location>
        <begin position="1"/>
        <end position="16"/>
    </location>
</feature>
<protein>
    <recommendedName>
        <fullName evidence="2">HNH nuclease domain-containing protein</fullName>
    </recommendedName>
</protein>
<reference evidence="3 4" key="1">
    <citation type="submission" date="2019-02" db="EMBL/GenBank/DDBJ databases">
        <title>Genome sequencing of the rare red list fungi Antrodiella citrinella (Flaviporus citrinellus).</title>
        <authorList>
            <person name="Buettner E."/>
            <person name="Kellner H."/>
        </authorList>
    </citation>
    <scope>NUCLEOTIDE SEQUENCE [LARGE SCALE GENOMIC DNA]</scope>
    <source>
        <strain evidence="3 4">DSM 108506</strain>
    </source>
</reference>
<dbReference type="Proteomes" id="UP000308730">
    <property type="component" value="Unassembled WGS sequence"/>
</dbReference>
<dbReference type="EMBL" id="SGPM01000016">
    <property type="protein sequence ID" value="THH32740.1"/>
    <property type="molecule type" value="Genomic_DNA"/>
</dbReference>
<evidence type="ECO:0000313" key="4">
    <source>
        <dbReference type="Proteomes" id="UP000308730"/>
    </source>
</evidence>
<keyword evidence="1" id="KW-0732">Signal</keyword>
<name>A0A4S4N9V3_9APHY</name>
<organism evidence="3 4">
    <name type="scientific">Antrodiella citrinella</name>
    <dbReference type="NCBI Taxonomy" id="2447956"/>
    <lineage>
        <taxon>Eukaryota</taxon>
        <taxon>Fungi</taxon>
        <taxon>Dikarya</taxon>
        <taxon>Basidiomycota</taxon>
        <taxon>Agaricomycotina</taxon>
        <taxon>Agaricomycetes</taxon>
        <taxon>Polyporales</taxon>
        <taxon>Steccherinaceae</taxon>
        <taxon>Antrodiella</taxon>
    </lineage>
</organism>
<comment type="caution">
    <text evidence="3">The sequence shown here is derived from an EMBL/GenBank/DDBJ whole genome shotgun (WGS) entry which is preliminary data.</text>
</comment>
<keyword evidence="4" id="KW-1185">Reference proteome</keyword>
<accession>A0A4S4N9V3</accession>
<dbReference type="AlphaFoldDB" id="A0A4S4N9V3"/>
<dbReference type="Pfam" id="PF13391">
    <property type="entry name" value="HNH_2"/>
    <property type="match status" value="1"/>
</dbReference>
<feature type="domain" description="HNH nuclease" evidence="2">
    <location>
        <begin position="205"/>
        <end position="300"/>
    </location>
</feature>
<evidence type="ECO:0000259" key="2">
    <source>
        <dbReference type="Pfam" id="PF13391"/>
    </source>
</evidence>
<gene>
    <name evidence="3" type="ORF">EUX98_g1428</name>
</gene>
<evidence type="ECO:0000313" key="3">
    <source>
        <dbReference type="EMBL" id="THH32740.1"/>
    </source>
</evidence>
<sequence length="423" mass="48001">MWASAAILFKTRLSLLVSPSVFLPMSHNSSVERSDVSDSLQIYRALETCVVKLDISETTEAVMCNMKSIIEHLKHHETLSVFVPTSNATLHVELDRVLLAMLDCAPCVEGRIYTIRVITACAEQAKEDHPKEEDIIARHMALGKYLRAVAITWLTQFLFLFKAGDCTPPQNFENVTPTEKMPISANVGENMFDRDAVLRRDDYRCVISGIKDRHIERSKGVGITTLQAAHVIKRAVAVFPVDPNDPSFIAATTTFDILRHYTQMPDEFIENLKDTIDQPYNLIMLSLQVHEMFDRYDICLQKTNIAHHYKIQCFNDDKKRYLAHELQFEGRSLDDLVVFKNHDDRTYHALPNPLFLKTHATIAGVLEMSGAGKFLDELLTKYPPGGHGAPALTWENLIVQHKLHDISSQLQEMFVSQSHDLVD</sequence>
<proteinExistence type="predicted"/>
<dbReference type="OrthoDB" id="3163863at2759"/>
<feature type="chain" id="PRO_5020392959" description="HNH nuclease domain-containing protein" evidence="1">
    <location>
        <begin position="17"/>
        <end position="423"/>
    </location>
</feature>